<gene>
    <name evidence="2" type="ORF">WIS52_18410</name>
</gene>
<organism evidence="2 3">
    <name type="scientific">Pseudonocardia nematodicida</name>
    <dbReference type="NCBI Taxonomy" id="1206997"/>
    <lineage>
        <taxon>Bacteria</taxon>
        <taxon>Bacillati</taxon>
        <taxon>Actinomycetota</taxon>
        <taxon>Actinomycetes</taxon>
        <taxon>Pseudonocardiales</taxon>
        <taxon>Pseudonocardiaceae</taxon>
        <taxon>Pseudonocardia</taxon>
    </lineage>
</organism>
<dbReference type="Pfam" id="PF13649">
    <property type="entry name" value="Methyltransf_25"/>
    <property type="match status" value="1"/>
</dbReference>
<dbReference type="EC" id="2.1.-.-" evidence="2"/>
<dbReference type="RefSeq" id="WP_349299513.1">
    <property type="nucleotide sequence ID" value="NZ_JBEDNQ010000007.1"/>
</dbReference>
<name>A0ABV1KDB5_9PSEU</name>
<reference evidence="2 3" key="1">
    <citation type="submission" date="2024-03" db="EMBL/GenBank/DDBJ databases">
        <title>Draft genome sequence of Pseudonocardia nematodicida JCM 31783.</title>
        <authorList>
            <person name="Butdee W."/>
            <person name="Duangmal K."/>
        </authorList>
    </citation>
    <scope>NUCLEOTIDE SEQUENCE [LARGE SCALE GENOMIC DNA]</scope>
    <source>
        <strain evidence="2 3">JCM 31783</strain>
    </source>
</reference>
<dbReference type="InterPro" id="IPR050508">
    <property type="entry name" value="Methyltransf_Superfamily"/>
</dbReference>
<evidence type="ECO:0000259" key="1">
    <source>
        <dbReference type="Pfam" id="PF13649"/>
    </source>
</evidence>
<dbReference type="EMBL" id="JBEDNQ010000007">
    <property type="protein sequence ID" value="MEQ3552451.1"/>
    <property type="molecule type" value="Genomic_DNA"/>
</dbReference>
<keyword evidence="2" id="KW-0489">Methyltransferase</keyword>
<dbReference type="Proteomes" id="UP001494902">
    <property type="component" value="Unassembled WGS sequence"/>
</dbReference>
<protein>
    <submittedName>
        <fullName evidence="2">Class I SAM-dependent methyltransferase</fullName>
        <ecNumber evidence="2">2.1.-.-</ecNumber>
    </submittedName>
</protein>
<dbReference type="PANTHER" id="PTHR42912">
    <property type="entry name" value="METHYLTRANSFERASE"/>
    <property type="match status" value="1"/>
</dbReference>
<feature type="domain" description="Methyltransferase" evidence="1">
    <location>
        <begin position="47"/>
        <end position="140"/>
    </location>
</feature>
<evidence type="ECO:0000313" key="2">
    <source>
        <dbReference type="EMBL" id="MEQ3552451.1"/>
    </source>
</evidence>
<dbReference type="InterPro" id="IPR029063">
    <property type="entry name" value="SAM-dependent_MTases_sf"/>
</dbReference>
<dbReference type="InterPro" id="IPR041698">
    <property type="entry name" value="Methyltransf_25"/>
</dbReference>
<dbReference type="GO" id="GO:0032259">
    <property type="term" value="P:methylation"/>
    <property type="evidence" value="ECO:0007669"/>
    <property type="project" value="UniProtKB-KW"/>
</dbReference>
<accession>A0ABV1KDB5</accession>
<dbReference type="CDD" id="cd02440">
    <property type="entry name" value="AdoMet_MTases"/>
    <property type="match status" value="1"/>
</dbReference>
<sequence length="213" mass="23120">MTSTPPEHDDPVDFWEAVYAGRDRGAEPRVNARLAEIAADLPPGDALDLGCGPGGDALWLARHGWRVTAVDISATATGRLTALAAGLGLADRVRAERHDLAETFPDGRFDLVSAQYLQTPFDLPRDRVLTTAARALRPGGRLIVVDHGSVAPWSWFQDRDVHFPTPQEIRDGLDLGPDGWTVERAETPRRTATGPGGQTAEVVDHVLVLRRDP</sequence>
<dbReference type="SUPFAM" id="SSF53335">
    <property type="entry name" value="S-adenosyl-L-methionine-dependent methyltransferases"/>
    <property type="match status" value="1"/>
</dbReference>
<comment type="caution">
    <text evidence="2">The sequence shown here is derived from an EMBL/GenBank/DDBJ whole genome shotgun (WGS) entry which is preliminary data.</text>
</comment>
<keyword evidence="3" id="KW-1185">Reference proteome</keyword>
<dbReference type="Gene3D" id="3.40.50.150">
    <property type="entry name" value="Vaccinia Virus protein VP39"/>
    <property type="match status" value="1"/>
</dbReference>
<proteinExistence type="predicted"/>
<keyword evidence="2" id="KW-0808">Transferase</keyword>
<dbReference type="GO" id="GO:0008168">
    <property type="term" value="F:methyltransferase activity"/>
    <property type="evidence" value="ECO:0007669"/>
    <property type="project" value="UniProtKB-KW"/>
</dbReference>
<evidence type="ECO:0000313" key="3">
    <source>
        <dbReference type="Proteomes" id="UP001494902"/>
    </source>
</evidence>